<keyword evidence="4" id="KW-1185">Reference proteome</keyword>
<feature type="compositionally biased region" description="Polar residues" evidence="1">
    <location>
        <begin position="128"/>
        <end position="141"/>
    </location>
</feature>
<dbReference type="OrthoDB" id="7595039at2"/>
<evidence type="ECO:0000256" key="1">
    <source>
        <dbReference type="SAM" id="MobiDB-lite"/>
    </source>
</evidence>
<dbReference type="Gene3D" id="3.30.429.10">
    <property type="entry name" value="Macrophage Migration Inhibitory Factor"/>
    <property type="match status" value="1"/>
</dbReference>
<dbReference type="InterPro" id="IPR014347">
    <property type="entry name" value="Tautomerase/MIF_sf"/>
</dbReference>
<gene>
    <name evidence="3" type="ORF">SAMN05444920_13188</name>
</gene>
<dbReference type="EMBL" id="FNVT01000031">
    <property type="protein sequence ID" value="SEH02976.1"/>
    <property type="molecule type" value="Genomic_DNA"/>
</dbReference>
<feature type="domain" description="Tautomerase cis-CaaD-like" evidence="2">
    <location>
        <begin position="1"/>
        <end position="136"/>
    </location>
</feature>
<reference evidence="3 4" key="1">
    <citation type="submission" date="2016-10" db="EMBL/GenBank/DDBJ databases">
        <authorList>
            <person name="de Groot N.N."/>
        </authorList>
    </citation>
    <scope>NUCLEOTIDE SEQUENCE [LARGE SCALE GENOMIC DNA]</scope>
    <source>
        <strain evidence="3 4">CGMCC 4.7037</strain>
    </source>
</reference>
<evidence type="ECO:0000313" key="4">
    <source>
        <dbReference type="Proteomes" id="UP000236732"/>
    </source>
</evidence>
<dbReference type="InterPro" id="IPR028116">
    <property type="entry name" value="Cis-CaaD-like"/>
</dbReference>
<dbReference type="Pfam" id="PF14832">
    <property type="entry name" value="Tautomerase_3"/>
    <property type="match status" value="1"/>
</dbReference>
<name>A0A1H6F1C8_9ACTN</name>
<proteinExistence type="predicted"/>
<organism evidence="3 4">
    <name type="scientific">Nonomuraea solani</name>
    <dbReference type="NCBI Taxonomy" id="1144553"/>
    <lineage>
        <taxon>Bacteria</taxon>
        <taxon>Bacillati</taxon>
        <taxon>Actinomycetota</taxon>
        <taxon>Actinomycetes</taxon>
        <taxon>Streptosporangiales</taxon>
        <taxon>Streptosporangiaceae</taxon>
        <taxon>Nonomuraea</taxon>
    </lineage>
</organism>
<evidence type="ECO:0000259" key="2">
    <source>
        <dbReference type="Pfam" id="PF14832"/>
    </source>
</evidence>
<dbReference type="Proteomes" id="UP000236732">
    <property type="component" value="Unassembled WGS sequence"/>
</dbReference>
<dbReference type="SUPFAM" id="SSF55331">
    <property type="entry name" value="Tautomerase/MIF"/>
    <property type="match status" value="1"/>
</dbReference>
<protein>
    <submittedName>
        <fullName evidence="3">Phenylpyruvate tautomerase PptA, 4-oxalocrotonate tautomerase family</fullName>
    </submittedName>
</protein>
<sequence>MPLWTIHHTPGIFTDDDKHQLASRIADHYEKAGLPRFYAVTLFHETRPEDFYVGGEPTPAGIRIVIDHIARRNPDQDSRRRTAQWIKGMLQPHLEQHTGLHWEFHVDETSRDLWMINGIVPPPEGSEAETNWAKQNSASAY</sequence>
<feature type="region of interest" description="Disordered" evidence="1">
    <location>
        <begin position="122"/>
        <end position="141"/>
    </location>
</feature>
<keyword evidence="3" id="KW-0670">Pyruvate</keyword>
<dbReference type="AlphaFoldDB" id="A0A1H6F1C8"/>
<evidence type="ECO:0000313" key="3">
    <source>
        <dbReference type="EMBL" id="SEH02976.1"/>
    </source>
</evidence>
<accession>A0A1H6F1C8</accession>
<dbReference type="RefSeq" id="WP_103963988.1">
    <property type="nucleotide sequence ID" value="NZ_FNVT01000031.1"/>
</dbReference>